<keyword evidence="1" id="KW-0496">Mitochondrion</keyword>
<evidence type="ECO:0000313" key="1">
    <source>
        <dbReference type="EMBL" id="KUM49849.1"/>
    </source>
</evidence>
<proteinExistence type="predicted"/>
<dbReference type="EMBL" id="LKAM01000002">
    <property type="protein sequence ID" value="KUM49849.1"/>
    <property type="molecule type" value="Genomic_DNA"/>
</dbReference>
<dbReference type="AlphaFoldDB" id="A0A101M2I1"/>
<comment type="caution">
    <text evidence="1">The sequence shown here is derived from an EMBL/GenBank/DDBJ whole genome shotgun (WGS) entry which is preliminary data.</text>
</comment>
<accession>A0A101M2I1</accession>
<protein>
    <submittedName>
        <fullName evidence="1">Uncharacterized protein</fullName>
    </submittedName>
</protein>
<gene>
    <name evidence="1" type="ORF">ABT39_MTgene3076</name>
</gene>
<sequence>MVNFQPEVCNRPVQQGNNAWRMKFRRIHLFQPSSQHRPSDAFRYSRPAPLDYRSAVLESRCLKTIGPSPFKPLNPIIDLAVEGYFFPLFKSYRGWLLLLPGSIPARLISKAFKIHECTCIPPCTYCRFGPLCMQLPKPLPNELTPLKGSNGISNPCFFTKQRIPWKGKKGAWLVDLRRLLRCKVGGSIYATTWKLEEDPKAHYLYYAGRAT</sequence>
<organism evidence="1">
    <name type="scientific">Picea glauca</name>
    <name type="common">White spruce</name>
    <name type="synonym">Pinus glauca</name>
    <dbReference type="NCBI Taxonomy" id="3330"/>
    <lineage>
        <taxon>Eukaryota</taxon>
        <taxon>Viridiplantae</taxon>
        <taxon>Streptophyta</taxon>
        <taxon>Embryophyta</taxon>
        <taxon>Tracheophyta</taxon>
        <taxon>Spermatophyta</taxon>
        <taxon>Pinopsida</taxon>
        <taxon>Pinidae</taxon>
        <taxon>Conifers I</taxon>
        <taxon>Pinales</taxon>
        <taxon>Pinaceae</taxon>
        <taxon>Picea</taxon>
    </lineage>
</organism>
<reference evidence="1" key="1">
    <citation type="journal article" date="2015" name="Genome Biol. Evol.">
        <title>Organellar Genomes of White Spruce (Picea glauca): Assembly and Annotation.</title>
        <authorList>
            <person name="Jackman S.D."/>
            <person name="Warren R.L."/>
            <person name="Gibb E.A."/>
            <person name="Vandervalk B.P."/>
            <person name="Mohamadi H."/>
            <person name="Chu J."/>
            <person name="Raymond A."/>
            <person name="Pleasance S."/>
            <person name="Coope R."/>
            <person name="Wildung M.R."/>
            <person name="Ritland C.E."/>
            <person name="Bousquet J."/>
            <person name="Jones S.J."/>
            <person name="Bohlmann J."/>
            <person name="Birol I."/>
        </authorList>
    </citation>
    <scope>NUCLEOTIDE SEQUENCE [LARGE SCALE GENOMIC DNA]</scope>
    <source>
        <tissue evidence="1">Flushing bud</tissue>
    </source>
</reference>
<geneLocation type="mitochondrion" evidence="1"/>
<name>A0A101M2I1_PICGL</name>